<feature type="disulfide bond" evidence="11">
    <location>
        <begin position="32"/>
        <end position="75"/>
    </location>
</feature>
<dbReference type="PIRSF" id="PIRSF000019">
    <property type="entry name" value="Bc1_11K"/>
    <property type="match status" value="1"/>
</dbReference>
<accession>A0A1W4WZ17</accession>
<feature type="domain" description="Ubiquinol-cytochrome C reductase hinge" evidence="12">
    <location>
        <begin position="23"/>
        <end position="85"/>
    </location>
</feature>
<dbReference type="FunFam" id="1.10.287.20:FF:000001">
    <property type="entry name" value="Cytochrome b-c1 complex subunit 6"/>
    <property type="match status" value="1"/>
</dbReference>
<evidence type="ECO:0000256" key="5">
    <source>
        <dbReference type="ARBA" id="ARBA00022792"/>
    </source>
</evidence>
<name>A0A1W4WZ17_AGRPL</name>
<evidence type="ECO:0000256" key="8">
    <source>
        <dbReference type="ARBA" id="ARBA00023136"/>
    </source>
</evidence>
<dbReference type="SUPFAM" id="SSF81531">
    <property type="entry name" value="Non-heme 11 kDa protein of cytochrome bc1 complex (Ubiquinol-cytochrome c reductase)"/>
    <property type="match status" value="1"/>
</dbReference>
<feature type="disulfide bond" evidence="11">
    <location>
        <begin position="47"/>
        <end position="61"/>
    </location>
</feature>
<dbReference type="RefSeq" id="XP_018329126.1">
    <property type="nucleotide sequence ID" value="XM_018473624.2"/>
</dbReference>
<keyword evidence="5 10" id="KW-0999">Mitochondrion inner membrane</keyword>
<dbReference type="Gene3D" id="1.10.287.20">
    <property type="entry name" value="Ubiquinol-cytochrome C reductase hinge domain"/>
    <property type="match status" value="1"/>
</dbReference>
<evidence type="ECO:0000313" key="14">
    <source>
        <dbReference type="RefSeq" id="XP_018329126.1"/>
    </source>
</evidence>
<organism evidence="13 14">
    <name type="scientific">Agrilus planipennis</name>
    <name type="common">Emerald ash borer</name>
    <name type="synonym">Agrilus marcopoli</name>
    <dbReference type="NCBI Taxonomy" id="224129"/>
    <lineage>
        <taxon>Eukaryota</taxon>
        <taxon>Metazoa</taxon>
        <taxon>Ecdysozoa</taxon>
        <taxon>Arthropoda</taxon>
        <taxon>Hexapoda</taxon>
        <taxon>Insecta</taxon>
        <taxon>Pterygota</taxon>
        <taxon>Neoptera</taxon>
        <taxon>Endopterygota</taxon>
        <taxon>Coleoptera</taxon>
        <taxon>Polyphaga</taxon>
        <taxon>Elateriformia</taxon>
        <taxon>Buprestoidea</taxon>
        <taxon>Buprestidae</taxon>
        <taxon>Agrilinae</taxon>
        <taxon>Agrilus</taxon>
    </lineage>
</organism>
<dbReference type="KEGG" id="apln:112904101"/>
<dbReference type="KEGG" id="apln:108739637"/>
<dbReference type="OrthoDB" id="405848at2759"/>
<evidence type="ECO:0000259" key="12">
    <source>
        <dbReference type="Pfam" id="PF02320"/>
    </source>
</evidence>
<sequence length="85" mass="9880">MFFGKILSRLLPVIKADDEDLVDPQQELRNECRESHCKNFAEKLEECTTRVTSKTKTTETCVEELIDLMHCLDHCVTPHLFSKLK</sequence>
<comment type="subcellular location">
    <subcellularLocation>
        <location evidence="1">Mitochondrion inner membrane</location>
        <topology evidence="1">Peripheral membrane protein</topology>
        <orientation evidence="1">Intermembrane side</orientation>
    </subcellularLocation>
</comment>
<dbReference type="AlphaFoldDB" id="A0A1W4WZ17"/>
<dbReference type="InterPro" id="IPR023184">
    <property type="entry name" value="Ubol_cytC_Rdtase_hinge_dom"/>
</dbReference>
<dbReference type="GO" id="GO:0006122">
    <property type="term" value="P:mitochondrial electron transport, ubiquinol to cytochrome c"/>
    <property type="evidence" value="ECO:0007669"/>
    <property type="project" value="InterPro"/>
</dbReference>
<protein>
    <recommendedName>
        <fullName evidence="10">Cytochrome b-c1 complex subunit 6</fullName>
    </recommendedName>
</protein>
<dbReference type="InterPro" id="IPR036811">
    <property type="entry name" value="Ubol_cytC_Rdtase_hinge_dom_sf"/>
</dbReference>
<evidence type="ECO:0000256" key="7">
    <source>
        <dbReference type="ARBA" id="ARBA00023128"/>
    </source>
</evidence>
<keyword evidence="8 10" id="KW-0472">Membrane</keyword>
<dbReference type="GO" id="GO:0005743">
    <property type="term" value="C:mitochondrial inner membrane"/>
    <property type="evidence" value="ECO:0007669"/>
    <property type="project" value="UniProtKB-SubCell"/>
</dbReference>
<dbReference type="PANTHER" id="PTHR15336:SF0">
    <property type="entry name" value="CYTOCHROME B-C1 COMPLEX SUBUNIT 6, MITOCHONDRIAL"/>
    <property type="match status" value="1"/>
</dbReference>
<evidence type="ECO:0000256" key="2">
    <source>
        <dbReference type="ARBA" id="ARBA00006498"/>
    </source>
</evidence>
<dbReference type="RefSeq" id="XP_025829128.1">
    <property type="nucleotide sequence ID" value="XM_025973343.1"/>
</dbReference>
<evidence type="ECO:0000256" key="11">
    <source>
        <dbReference type="PIRSR" id="PIRSR000019-1"/>
    </source>
</evidence>
<evidence type="ECO:0000256" key="3">
    <source>
        <dbReference type="ARBA" id="ARBA00022448"/>
    </source>
</evidence>
<evidence type="ECO:0000256" key="6">
    <source>
        <dbReference type="ARBA" id="ARBA00022982"/>
    </source>
</evidence>
<evidence type="ECO:0000256" key="4">
    <source>
        <dbReference type="ARBA" id="ARBA00022660"/>
    </source>
</evidence>
<keyword evidence="9 11" id="KW-1015">Disulfide bond</keyword>
<gene>
    <name evidence="14" type="primary">LOC108739637</name>
    <name evidence="15" type="synonym">LOC112904101</name>
</gene>
<dbReference type="GeneID" id="108739637"/>
<evidence type="ECO:0000313" key="15">
    <source>
        <dbReference type="RefSeq" id="XP_025829128.1"/>
    </source>
</evidence>
<keyword evidence="13" id="KW-1185">Reference proteome</keyword>
<dbReference type="InterPro" id="IPR003422">
    <property type="entry name" value="Cyt_b-c1_6"/>
</dbReference>
<evidence type="ECO:0000256" key="10">
    <source>
        <dbReference type="PIRNR" id="PIRNR000019"/>
    </source>
</evidence>
<dbReference type="STRING" id="224129.A0A1W4WZ17"/>
<dbReference type="Pfam" id="PF02320">
    <property type="entry name" value="UCR_hinge"/>
    <property type="match status" value="1"/>
</dbReference>
<keyword evidence="7 10" id="KW-0496">Mitochondrion</keyword>
<evidence type="ECO:0000313" key="13">
    <source>
        <dbReference type="Proteomes" id="UP000192223"/>
    </source>
</evidence>
<evidence type="ECO:0000256" key="9">
    <source>
        <dbReference type="ARBA" id="ARBA00023157"/>
    </source>
</evidence>
<evidence type="ECO:0000256" key="1">
    <source>
        <dbReference type="ARBA" id="ARBA00004137"/>
    </source>
</evidence>
<keyword evidence="3 10" id="KW-0813">Transport</keyword>
<comment type="function">
    <text evidence="10">Component of the ubiquinol-cytochrome c oxidoreductase, a multisubunit transmembrane complex that is part of the mitochondrial electron transport chain which drives oxidative phosphorylation.</text>
</comment>
<dbReference type="PANTHER" id="PTHR15336">
    <property type="entry name" value="UBIQUINOL-CYTOCHROME C REDUCTASE COMPLEX 7.8 KDA PROTEIN"/>
    <property type="match status" value="1"/>
</dbReference>
<keyword evidence="4 10" id="KW-0679">Respiratory chain</keyword>
<keyword evidence="6 10" id="KW-0249">Electron transport</keyword>
<dbReference type="Proteomes" id="UP000192223">
    <property type="component" value="Unplaced"/>
</dbReference>
<proteinExistence type="inferred from homology"/>
<comment type="similarity">
    <text evidence="2 10">Belongs to the UQCRH/QCR6 family.</text>
</comment>
<reference evidence="14 15" key="1">
    <citation type="submission" date="2025-04" db="UniProtKB">
        <authorList>
            <consortium name="RefSeq"/>
        </authorList>
    </citation>
    <scope>IDENTIFICATION</scope>
    <source>
        <tissue evidence="14 15">Entire body</tissue>
    </source>
</reference>